<dbReference type="InterPro" id="IPR036291">
    <property type="entry name" value="NAD(P)-bd_dom_sf"/>
</dbReference>
<organism evidence="2 3">
    <name type="scientific">Aquitalea magnusonii</name>
    <dbReference type="NCBI Taxonomy" id="332411"/>
    <lineage>
        <taxon>Bacteria</taxon>
        <taxon>Pseudomonadati</taxon>
        <taxon>Pseudomonadota</taxon>
        <taxon>Betaproteobacteria</taxon>
        <taxon>Neisseriales</taxon>
        <taxon>Chromobacteriaceae</taxon>
        <taxon>Aquitalea</taxon>
    </lineage>
</organism>
<dbReference type="RefSeq" id="WP_089085425.1">
    <property type="nucleotide sequence ID" value="NZ_AP018823.1"/>
</dbReference>
<dbReference type="Pfam" id="PF00106">
    <property type="entry name" value="adh_short"/>
    <property type="match status" value="1"/>
</dbReference>
<dbReference type="CDD" id="cd05233">
    <property type="entry name" value="SDR_c"/>
    <property type="match status" value="1"/>
</dbReference>
<reference evidence="2 3" key="2">
    <citation type="journal article" date="2017" name="Genome Announc.">
        <title>Draft genome sequence of Aquitalea magnusonii strain H3, a plant growth-promoting bacterium of duckweed Lemna minor.</title>
        <authorList>
            <person name="Ishizawa H."/>
            <person name="Kuroda M."/>
            <person name="Ike M."/>
        </authorList>
    </citation>
    <scope>NUCLEOTIDE SEQUENCE [LARGE SCALE GENOMIC DNA]</scope>
    <source>
        <strain evidence="2 3">H3</strain>
    </source>
</reference>
<dbReference type="Gene3D" id="3.40.50.720">
    <property type="entry name" value="NAD(P)-binding Rossmann-like Domain"/>
    <property type="match status" value="1"/>
</dbReference>
<accession>A0A3G9GBT7</accession>
<reference evidence="3" key="3">
    <citation type="journal article" date="2017" name="Plant Physiol. Biochem.">
        <title>Differential oxidative and antioxidative response of duckweed Lemna minor toward plant growth promoting/inhibiting bacteria.</title>
        <authorList>
            <person name="Ishizawa H."/>
            <person name="Kuroda M."/>
            <person name="Morikawa M."/>
            <person name="Ike M."/>
        </authorList>
    </citation>
    <scope>NUCLEOTIDE SEQUENCE [LARGE SCALE GENOMIC DNA]</scope>
    <source>
        <strain evidence="3">H3</strain>
    </source>
</reference>
<sequence length="277" mass="29033">MSNEVIVIIGAGGIGVAIARRQGFGRTVLLADYNETTLNQAAQSMRDAGYRVETKRVDVTSRESVQELAATAAALGDVMQVVNTAGLSPNMAPVEDVLKVDLYGAAVVFDEFEKVIAPKGSGLIISSMAGHMMPALPPEQDQALLHTPTEELLSLPFLQAEAIPNTVVAYMIAKRANHLRVQASAISWGARGARVNSISPGIVVTPLALHELNSEIGGMYRAMIEASPAKRMAPPEEIAMAASFLLGPDAAFVTGSDLLIDGGVIAAMKTGTLATPD</sequence>
<name>A0A3G9GBT7_9NEIS</name>
<reference evidence="3" key="1">
    <citation type="journal article" date="2017" name="Biotechnol. Biofuels">
        <title>Evaluation of environmental bacterial communities as a factor affecting the growth of duckweed Lemna minor.</title>
        <authorList>
            <person name="Ishizawa H."/>
            <person name="Kuroda M."/>
            <person name="Morikawa M."/>
            <person name="Ike M."/>
        </authorList>
    </citation>
    <scope>NUCLEOTIDE SEQUENCE [LARGE SCALE GENOMIC DNA]</scope>
    <source>
        <strain evidence="3">H3</strain>
    </source>
</reference>
<proteinExistence type="inferred from homology"/>
<dbReference type="SUPFAM" id="SSF51735">
    <property type="entry name" value="NAD(P)-binding Rossmann-fold domains"/>
    <property type="match status" value="1"/>
</dbReference>
<dbReference type="OrthoDB" id="9806974at2"/>
<gene>
    <name evidence="2" type="ORF">DLM_1210</name>
</gene>
<comment type="similarity">
    <text evidence="1">Belongs to the short-chain dehydrogenases/reductases (SDR) family.</text>
</comment>
<dbReference type="GO" id="GO:0016616">
    <property type="term" value="F:oxidoreductase activity, acting on the CH-OH group of donors, NAD or NADP as acceptor"/>
    <property type="evidence" value="ECO:0007669"/>
    <property type="project" value="TreeGrafter"/>
</dbReference>
<dbReference type="PANTHER" id="PTHR42760">
    <property type="entry name" value="SHORT-CHAIN DEHYDROGENASES/REDUCTASES FAMILY MEMBER"/>
    <property type="match status" value="1"/>
</dbReference>
<dbReference type="AlphaFoldDB" id="A0A3G9GBT7"/>
<keyword evidence="3" id="KW-1185">Reference proteome</keyword>
<dbReference type="Pfam" id="PF13561">
    <property type="entry name" value="adh_short_C2"/>
    <property type="match status" value="1"/>
</dbReference>
<dbReference type="Proteomes" id="UP000198290">
    <property type="component" value="Chromosome"/>
</dbReference>
<evidence type="ECO:0000313" key="3">
    <source>
        <dbReference type="Proteomes" id="UP000198290"/>
    </source>
</evidence>
<dbReference type="NCBIfam" id="NF005395">
    <property type="entry name" value="PRK06940.1"/>
    <property type="match status" value="1"/>
</dbReference>
<dbReference type="KEGG" id="amah:DLM_1210"/>
<evidence type="ECO:0000256" key="1">
    <source>
        <dbReference type="ARBA" id="ARBA00006484"/>
    </source>
</evidence>
<dbReference type="PRINTS" id="PR00081">
    <property type="entry name" value="GDHRDH"/>
</dbReference>
<evidence type="ECO:0000313" key="2">
    <source>
        <dbReference type="EMBL" id="BBF84834.1"/>
    </source>
</evidence>
<dbReference type="InterPro" id="IPR002347">
    <property type="entry name" value="SDR_fam"/>
</dbReference>
<dbReference type="EMBL" id="AP018823">
    <property type="protein sequence ID" value="BBF84834.1"/>
    <property type="molecule type" value="Genomic_DNA"/>
</dbReference>
<protein>
    <submittedName>
        <fullName evidence="2">Short-chain dehydrogenase</fullName>
    </submittedName>
</protein>